<evidence type="ECO:0000259" key="2">
    <source>
        <dbReference type="PROSITE" id="PS50105"/>
    </source>
</evidence>
<feature type="compositionally biased region" description="Polar residues" evidence="1">
    <location>
        <begin position="236"/>
        <end position="250"/>
    </location>
</feature>
<evidence type="ECO:0000313" key="3">
    <source>
        <dbReference type="EMBL" id="MBY21562.1"/>
    </source>
</evidence>
<gene>
    <name evidence="3" type="primary">SASH3</name>
    <name evidence="3" type="ORF">g.123106</name>
</gene>
<dbReference type="InterPro" id="IPR051725">
    <property type="entry name" value="SAM-SH3_domain_protein"/>
</dbReference>
<protein>
    <submittedName>
        <fullName evidence="3">SAM and SH3 domain-containing protein 3</fullName>
    </submittedName>
</protein>
<organism evidence="3">
    <name type="scientific">Schizaphis graminum</name>
    <name type="common">Green bug aphid</name>
    <dbReference type="NCBI Taxonomy" id="13262"/>
    <lineage>
        <taxon>Eukaryota</taxon>
        <taxon>Metazoa</taxon>
        <taxon>Ecdysozoa</taxon>
        <taxon>Arthropoda</taxon>
        <taxon>Hexapoda</taxon>
        <taxon>Insecta</taxon>
        <taxon>Pterygota</taxon>
        <taxon>Neoptera</taxon>
        <taxon>Paraneoptera</taxon>
        <taxon>Hemiptera</taxon>
        <taxon>Sternorrhyncha</taxon>
        <taxon>Aphidomorpha</taxon>
        <taxon>Aphidoidea</taxon>
        <taxon>Aphididae</taxon>
        <taxon>Aphidini</taxon>
        <taxon>Schizaphis</taxon>
    </lineage>
</organism>
<feature type="compositionally biased region" description="Low complexity" evidence="1">
    <location>
        <begin position="251"/>
        <end position="265"/>
    </location>
</feature>
<evidence type="ECO:0000256" key="1">
    <source>
        <dbReference type="SAM" id="MobiDB-lite"/>
    </source>
</evidence>
<dbReference type="SUPFAM" id="SSF50044">
    <property type="entry name" value="SH3-domain"/>
    <property type="match status" value="1"/>
</dbReference>
<dbReference type="PROSITE" id="PS50105">
    <property type="entry name" value="SAM_DOMAIN"/>
    <property type="match status" value="1"/>
</dbReference>
<feature type="compositionally biased region" description="Polar residues" evidence="1">
    <location>
        <begin position="213"/>
        <end position="224"/>
    </location>
</feature>
<accession>A0A2S2NWX8</accession>
<sequence>MGAASQSSEESPTSCDGTQKVQVLALARAVANSSPNPYEKDALKFNKGDVILVTTMNASGIWKGMVKGCDRIGTFKFGKVQPLVNESNGLEKSKQNAKHRPKSLLQLLRTIGMEEQMSVFAMNGFGDLQSFCEIREADLDYMGIMAPEQRAKILAAVQVMHDYQSPEDDSSSTEENKTDPSCDDSQEAAQSQRAIIPGADVAKSKLTPKPRFSANNGNDATLSSLEYGKKAPKSGDTANTSAAAKPNSCTSSEKSSDSGVSTSSSVCFGNMTRGKRSGAPHQLNGKNNFGGHLVQQNVKD</sequence>
<dbReference type="AlphaFoldDB" id="A0A2S2NWX8"/>
<dbReference type="Gene3D" id="2.30.30.40">
    <property type="entry name" value="SH3 Domains"/>
    <property type="match status" value="1"/>
</dbReference>
<dbReference type="EMBL" id="GGMR01008943">
    <property type="protein sequence ID" value="MBY21562.1"/>
    <property type="molecule type" value="Transcribed_RNA"/>
</dbReference>
<dbReference type="PANTHER" id="PTHR12301:SF10">
    <property type="match status" value="1"/>
</dbReference>
<feature type="region of interest" description="Disordered" evidence="1">
    <location>
        <begin position="163"/>
        <end position="300"/>
    </location>
</feature>
<feature type="domain" description="SAM" evidence="2">
    <location>
        <begin position="99"/>
        <end position="163"/>
    </location>
</feature>
<dbReference type="SUPFAM" id="SSF47769">
    <property type="entry name" value="SAM/Pointed domain"/>
    <property type="match status" value="1"/>
</dbReference>
<dbReference type="InterPro" id="IPR001660">
    <property type="entry name" value="SAM"/>
</dbReference>
<dbReference type="InterPro" id="IPR013761">
    <property type="entry name" value="SAM/pointed_sf"/>
</dbReference>
<dbReference type="Pfam" id="PF00536">
    <property type="entry name" value="SAM_1"/>
    <property type="match status" value="1"/>
</dbReference>
<proteinExistence type="predicted"/>
<name>A0A2S2NWX8_SCHGA</name>
<reference evidence="3" key="1">
    <citation type="submission" date="2018-04" db="EMBL/GenBank/DDBJ databases">
        <title>Transcriptome of Schizaphis graminum biotype I.</title>
        <authorList>
            <person name="Scully E.D."/>
            <person name="Geib S.M."/>
            <person name="Palmer N.A."/>
            <person name="Koch K."/>
            <person name="Bradshaw J."/>
            <person name="Heng-Moss T."/>
            <person name="Sarath G."/>
        </authorList>
    </citation>
    <scope>NUCLEOTIDE SEQUENCE</scope>
</reference>
<dbReference type="InterPro" id="IPR036028">
    <property type="entry name" value="SH3-like_dom_sf"/>
</dbReference>
<dbReference type="PANTHER" id="PTHR12301">
    <property type="entry name" value="SAM-DOMAIN, SH3 AND NUCLEAR LOCALIZATION SIGNALS PROTEIN RELATED"/>
    <property type="match status" value="1"/>
</dbReference>
<dbReference type="Gene3D" id="1.10.150.50">
    <property type="entry name" value="Transcription Factor, Ets-1"/>
    <property type="match status" value="1"/>
</dbReference>